<name>A0A087UU50_STEMI</name>
<keyword evidence="2" id="KW-1185">Reference proteome</keyword>
<dbReference type="Proteomes" id="UP000054359">
    <property type="component" value="Unassembled WGS sequence"/>
</dbReference>
<evidence type="ECO:0000313" key="2">
    <source>
        <dbReference type="Proteomes" id="UP000054359"/>
    </source>
</evidence>
<proteinExistence type="predicted"/>
<accession>A0A087UU50</accession>
<evidence type="ECO:0000313" key="1">
    <source>
        <dbReference type="EMBL" id="KFM80889.1"/>
    </source>
</evidence>
<dbReference type="EMBL" id="KK121628">
    <property type="protein sequence ID" value="KFM80889.1"/>
    <property type="molecule type" value="Genomic_DNA"/>
</dbReference>
<protein>
    <submittedName>
        <fullName evidence="1">Uncharacterized protein</fullName>
    </submittedName>
</protein>
<sequence>MMKTASWQSTRVHLLIRSIALGTQDGKSLQFGAPCFFGYSFMTTSAVEGTISRWPLHKTKIRSQTIAQTWYTCAH</sequence>
<reference evidence="1 2" key="1">
    <citation type="submission" date="2013-11" db="EMBL/GenBank/DDBJ databases">
        <title>Genome sequencing of Stegodyphus mimosarum.</title>
        <authorList>
            <person name="Bechsgaard J."/>
        </authorList>
    </citation>
    <scope>NUCLEOTIDE SEQUENCE [LARGE SCALE GENOMIC DNA]</scope>
</reference>
<organism evidence="1 2">
    <name type="scientific">Stegodyphus mimosarum</name>
    <name type="common">African social velvet spider</name>
    <dbReference type="NCBI Taxonomy" id="407821"/>
    <lineage>
        <taxon>Eukaryota</taxon>
        <taxon>Metazoa</taxon>
        <taxon>Ecdysozoa</taxon>
        <taxon>Arthropoda</taxon>
        <taxon>Chelicerata</taxon>
        <taxon>Arachnida</taxon>
        <taxon>Araneae</taxon>
        <taxon>Araneomorphae</taxon>
        <taxon>Entelegynae</taxon>
        <taxon>Eresoidea</taxon>
        <taxon>Eresidae</taxon>
        <taxon>Stegodyphus</taxon>
    </lineage>
</organism>
<dbReference type="AlphaFoldDB" id="A0A087UU50"/>
<feature type="non-terminal residue" evidence="1">
    <location>
        <position position="75"/>
    </location>
</feature>
<gene>
    <name evidence="1" type="ORF">X975_03355</name>
</gene>